<proteinExistence type="predicted"/>
<evidence type="ECO:0000313" key="1">
    <source>
        <dbReference type="EMBL" id="RCJ30323.1"/>
    </source>
</evidence>
<organism evidence="1 2">
    <name type="scientific">Nostoc punctiforme NIES-2108</name>
    <dbReference type="NCBI Taxonomy" id="1356359"/>
    <lineage>
        <taxon>Bacteria</taxon>
        <taxon>Bacillati</taxon>
        <taxon>Cyanobacteriota</taxon>
        <taxon>Cyanophyceae</taxon>
        <taxon>Nostocales</taxon>
        <taxon>Nostocaceae</taxon>
        <taxon>Nostoc</taxon>
    </lineage>
</organism>
<name>A0A367R3Y3_NOSPU</name>
<dbReference type="EMBL" id="LXQE01000189">
    <property type="protein sequence ID" value="RCJ30323.1"/>
    <property type="molecule type" value="Genomic_DNA"/>
</dbReference>
<gene>
    <name evidence="1" type="ORF">A6769_33835</name>
</gene>
<evidence type="ECO:0000313" key="2">
    <source>
        <dbReference type="Proteomes" id="UP000252085"/>
    </source>
</evidence>
<comment type="caution">
    <text evidence="1">The sequence shown here is derived from an EMBL/GenBank/DDBJ whole genome shotgun (WGS) entry which is preliminary data.</text>
</comment>
<sequence>MTTGTPTTKQLTKDDLELISSEMLQRYEEVMNRVEKEHDSGNLSQSQFNEAVGELQKLEIKSRKLSGLIMNMKLDVLLNTDKDSPASKIGIATDNLKKATQKIQDFHNFLQSIAEVTRIATGIILAIQTGVTANI</sequence>
<dbReference type="AlphaFoldDB" id="A0A367R3Y3"/>
<dbReference type="Proteomes" id="UP000252085">
    <property type="component" value="Unassembled WGS sequence"/>
</dbReference>
<reference evidence="1 2" key="1">
    <citation type="submission" date="2016-04" db="EMBL/GenBank/DDBJ databases">
        <authorList>
            <person name="Evans L.H."/>
            <person name="Alamgir A."/>
            <person name="Owens N."/>
            <person name="Weber N.D."/>
            <person name="Virtaneva K."/>
            <person name="Barbian K."/>
            <person name="Babar A."/>
            <person name="Rosenke K."/>
        </authorList>
    </citation>
    <scope>NUCLEOTIDE SEQUENCE [LARGE SCALE GENOMIC DNA]</scope>
    <source>
        <strain evidence="1">NIES-2108</strain>
    </source>
</reference>
<accession>A0A367R3Y3</accession>
<protein>
    <submittedName>
        <fullName evidence="1">Uncharacterized protein</fullName>
    </submittedName>
</protein>